<protein>
    <submittedName>
        <fullName evidence="1">Uncharacterized protein</fullName>
    </submittedName>
</protein>
<evidence type="ECO:0000313" key="1">
    <source>
        <dbReference type="EMBL" id="CAI6321137.1"/>
    </source>
</evidence>
<organism evidence="1 2">
    <name type="scientific">Periconia digitata</name>
    <dbReference type="NCBI Taxonomy" id="1303443"/>
    <lineage>
        <taxon>Eukaryota</taxon>
        <taxon>Fungi</taxon>
        <taxon>Dikarya</taxon>
        <taxon>Ascomycota</taxon>
        <taxon>Pezizomycotina</taxon>
        <taxon>Dothideomycetes</taxon>
        <taxon>Pleosporomycetidae</taxon>
        <taxon>Pleosporales</taxon>
        <taxon>Massarineae</taxon>
        <taxon>Periconiaceae</taxon>
        <taxon>Periconia</taxon>
    </lineage>
</organism>
<keyword evidence="2" id="KW-1185">Reference proteome</keyword>
<comment type="caution">
    <text evidence="1">The sequence shown here is derived from an EMBL/GenBank/DDBJ whole genome shotgun (WGS) entry which is preliminary data.</text>
</comment>
<dbReference type="EMBL" id="CAOQHR010000002">
    <property type="protein sequence ID" value="CAI6321137.1"/>
    <property type="molecule type" value="Genomic_DNA"/>
</dbReference>
<proteinExistence type="predicted"/>
<dbReference type="AlphaFoldDB" id="A0A9W4XG84"/>
<dbReference type="Proteomes" id="UP001152607">
    <property type="component" value="Unassembled WGS sequence"/>
</dbReference>
<sequence>MHLVSKPTFLAQDHKHLLLPTCLHQRPLLLDDLIFQFINSQVFGAYTLAVNRNIILVSICRLVGMVL</sequence>
<gene>
    <name evidence="1" type="ORF">PDIGIT_LOCUS3600</name>
</gene>
<evidence type="ECO:0000313" key="2">
    <source>
        <dbReference type="Proteomes" id="UP001152607"/>
    </source>
</evidence>
<accession>A0A9W4XG84</accession>
<reference evidence="1" key="1">
    <citation type="submission" date="2023-01" db="EMBL/GenBank/DDBJ databases">
        <authorList>
            <person name="Van Ghelder C."/>
            <person name="Rancurel C."/>
        </authorList>
    </citation>
    <scope>NUCLEOTIDE SEQUENCE</scope>
    <source>
        <strain evidence="1">CNCM I-4278</strain>
    </source>
</reference>
<name>A0A9W4XG84_9PLEO</name>